<dbReference type="InterPro" id="IPR041373">
    <property type="entry name" value="RT_RNaseH"/>
</dbReference>
<feature type="domain" description="CCHC-type" evidence="14">
    <location>
        <begin position="359"/>
        <end position="374"/>
    </location>
</feature>
<dbReference type="InterPro" id="IPR036397">
    <property type="entry name" value="RNaseH_sf"/>
</dbReference>
<dbReference type="Gene3D" id="3.30.420.10">
    <property type="entry name" value="Ribonuclease H-like superfamily/Ribonuclease H"/>
    <property type="match status" value="1"/>
</dbReference>
<dbReference type="Gene3D" id="1.10.4020.10">
    <property type="entry name" value="DNA breaking-rejoining enzymes"/>
    <property type="match status" value="1"/>
</dbReference>
<keyword evidence="6" id="KW-0548">Nucleotidyltransferase</keyword>
<evidence type="ECO:0000256" key="4">
    <source>
        <dbReference type="ARBA" id="ARBA00022670"/>
    </source>
</evidence>
<dbReference type="SMART" id="SM00343">
    <property type="entry name" value="ZnF_C2HC"/>
    <property type="match status" value="1"/>
</dbReference>
<keyword evidence="5" id="KW-0808">Transferase</keyword>
<dbReference type="GO" id="GO:0006508">
    <property type="term" value="P:proteolysis"/>
    <property type="evidence" value="ECO:0007669"/>
    <property type="project" value="UniProtKB-KW"/>
</dbReference>
<dbReference type="PROSITE" id="PS50175">
    <property type="entry name" value="ASP_PROT_RETROV"/>
    <property type="match status" value="1"/>
</dbReference>
<evidence type="ECO:0000256" key="9">
    <source>
        <dbReference type="ARBA" id="ARBA00022801"/>
    </source>
</evidence>
<organism evidence="19 20">
    <name type="scientific">Nothobranchius furzeri</name>
    <name type="common">Turquoise killifish</name>
    <dbReference type="NCBI Taxonomy" id="105023"/>
    <lineage>
        <taxon>Eukaryota</taxon>
        <taxon>Metazoa</taxon>
        <taxon>Chordata</taxon>
        <taxon>Craniata</taxon>
        <taxon>Vertebrata</taxon>
        <taxon>Euteleostomi</taxon>
        <taxon>Actinopterygii</taxon>
        <taxon>Neopterygii</taxon>
        <taxon>Teleostei</taxon>
        <taxon>Neoteleostei</taxon>
        <taxon>Acanthomorphata</taxon>
        <taxon>Ovalentaria</taxon>
        <taxon>Atherinomorphae</taxon>
        <taxon>Cyprinodontiformes</taxon>
        <taxon>Nothobranchiidae</taxon>
        <taxon>Nothobranchius</taxon>
    </lineage>
</organism>
<dbReference type="Pfam" id="PF22938">
    <property type="entry name" value="Integrase_p58_C"/>
    <property type="match status" value="1"/>
</dbReference>
<keyword evidence="7" id="KW-0540">Nuclease</keyword>
<dbReference type="Pfam" id="PF00077">
    <property type="entry name" value="RVP"/>
    <property type="match status" value="1"/>
</dbReference>
<sequence length="1473" mass="167761">MQAGVRTRKGNKGEIKETMQQSDVGEIEDGAAINLGDTEDEEIREPTLKDLTSILQTFMGQQDMRDKKREEESEQQEQRFKALQHQFHLLQMGMQARATPELGRDDSEQVVISSDDYNQVSSEPECSTSTSATSSTGQSLHTPHFKMEKLTAEDDIEHFLTTFERIAVAYRWRSSDWTFHLIPLLTGKARGAYVNMDIDDALDYQKVKTAILQKYDINPETYRLRFRCLDVMDESPKELYARLKELYEKWTQPKAKTVKEIGELLILEQFLRMLCPELQVWIKEHNPRSAAEAAALADVFVAARSKSQPWSNTAWRTARDMRRPQPLQHQRAASGVGKVPTRENRPQSASKFNKRIPVCYLCGQEGHTKPVCPQNPSRLNQLCFLPQQMVKREHDKHNSKKMTTVTINGQKIEALLDTGSTQTLVHRNCIPFSDWGISEPITVCCVHGDEKSYPTADLCIGVQGATYLLKVGVADNLPYPVILGEDLPVIYDLLKEVESCNAAVTRAQAKTQSDQFTTLSTLPFFESDVEGQPGKTRKARSQKRHEKLEYNVQRGQNEEAPDLPLGFTIPNDIRQMQQDDLTLSALLLKAKGETEAEYDTKRGRYILQHGILYHHQGQLKRLVVPKAARETVLRLGHSIPWAGHLGKHKTTQRIKRNFLWPGLCSDVARFCRSCPQCQITSAKVPIRAPLQPLPIIGTPFERLGMDVVGPVEKSKAGNRYMLVITDYATRYPEVFPLKNIKAKAVAFSLIQLFSRVGFPQEILTDQGTNFMSTLLQQVYRLLGIRSMRTTPYHPQTDGLTERFNQTLKQMLRKFVNSTGSDWDQWLPYLLFAYREVPQASTGFSPFELLYGHEVRGPLTLLRETWEGDQGKAEPINIISYVIQMRDKLQDMSELAQSHMASAQQHQKSWFDKGARQRSFLPGQKVLLMLPTCDSKLLAKWQGPFEVLKRLGPTTYKISTPGLQRGSRVLHVNLLKEWVPQAVGNTETLLIRHVVEEEDVAEYLPSTASSALDLGHLTKEQQSQVKPLLNPEIFNECPGRTALVKHNIVLRSDANVRRMSYRIPERYLIDLKKEVDSMLALGIIQRSTSEWCNPVVLVPKKDGTIRFCIDFRYLNSVSRFDSYPMPRIDELTDSLGKAIWLTTIDLSKGYWQVPLTSQSQELTAFRTPWGLFEFTVLPFGLHGAPATFQRLMDQVLCDLRGFACAYLDDIVIFSDTWEEHMAHLEEVLKRLQAAGLTINPAKCAVARREIQYLGFTIGGGIIKPQVDKVHAIETCPVPQTRKQLRSFLGMASFYHRFVPNFSARAAPLTDRTGSCSPNKIRWTAEALAAFQDIKHSLSVEPVLYSPDFQRDFILRTDASERGLGAVLLQGTSEELHPVAYISRKLLARERCYATVEKEALAIKWSLDSFKYYLLGREFTLQTDHKALEWLNRMKDTNGRITRWYLAMQPFRFKVQHIPGRDNTTADYLSRCEDN</sequence>
<dbReference type="GO" id="GO:0004190">
    <property type="term" value="F:aspartic-type endopeptidase activity"/>
    <property type="evidence" value="ECO:0007669"/>
    <property type="project" value="InterPro"/>
</dbReference>
<dbReference type="PANTHER" id="PTHR37984">
    <property type="entry name" value="PROTEIN CBG26694"/>
    <property type="match status" value="1"/>
</dbReference>
<dbReference type="GO" id="GO:0008270">
    <property type="term" value="F:zinc ion binding"/>
    <property type="evidence" value="ECO:0007669"/>
    <property type="project" value="UniProtKB-KW"/>
</dbReference>
<name>A0A8C6MD99_NOTFU</name>
<dbReference type="Ensembl" id="ENSNFUT00015032419.1">
    <property type="protein sequence ID" value="ENSNFUP00015031023.1"/>
    <property type="gene ID" value="ENSNFUG00015015140.1"/>
</dbReference>
<protein>
    <recommendedName>
        <fullName evidence="11">Gypsy retrotransposon integrase-like protein 1</fullName>
        <ecNumber evidence="3">2.7.7.49</ecNumber>
        <ecNumber evidence="2">3.1.26.4</ecNumber>
    </recommendedName>
</protein>
<dbReference type="SMART" id="SM00431">
    <property type="entry name" value="SCAN"/>
    <property type="match status" value="1"/>
</dbReference>
<dbReference type="InterPro" id="IPR021109">
    <property type="entry name" value="Peptidase_aspartic_dom_sf"/>
</dbReference>
<accession>A0A8C6MD99</accession>
<dbReference type="Pfam" id="PF17921">
    <property type="entry name" value="Integrase_H2C2"/>
    <property type="match status" value="1"/>
</dbReference>
<dbReference type="CDD" id="cd09274">
    <property type="entry name" value="RNase_HI_RT_Ty3"/>
    <property type="match status" value="1"/>
</dbReference>
<dbReference type="FunFam" id="3.10.10.10:FF:000007">
    <property type="entry name" value="Retrovirus-related Pol polyprotein from transposon 17.6-like Protein"/>
    <property type="match status" value="1"/>
</dbReference>
<keyword evidence="12" id="KW-0863">Zinc-finger</keyword>
<dbReference type="InterPro" id="IPR000477">
    <property type="entry name" value="RT_dom"/>
</dbReference>
<evidence type="ECO:0000259" key="17">
    <source>
        <dbReference type="PROSITE" id="PS50878"/>
    </source>
</evidence>
<dbReference type="EC" id="3.1.26.4" evidence="2"/>
<dbReference type="Proteomes" id="UP000694548">
    <property type="component" value="Chromosome sgr19"/>
</dbReference>
<feature type="domain" description="Peptidase A2" evidence="15">
    <location>
        <begin position="412"/>
        <end position="448"/>
    </location>
</feature>
<feature type="compositionally biased region" description="Low complexity" evidence="13">
    <location>
        <begin position="121"/>
        <end position="139"/>
    </location>
</feature>
<dbReference type="Gene3D" id="3.30.70.270">
    <property type="match status" value="2"/>
</dbReference>
<dbReference type="GeneTree" id="ENSGT01050000244855"/>
<dbReference type="CDD" id="cd07936">
    <property type="entry name" value="SCAN"/>
    <property type="match status" value="1"/>
</dbReference>
<evidence type="ECO:0000259" key="18">
    <source>
        <dbReference type="PROSITE" id="PS50994"/>
    </source>
</evidence>
<dbReference type="PROSITE" id="PS50878">
    <property type="entry name" value="RT_POL"/>
    <property type="match status" value="1"/>
</dbReference>
<evidence type="ECO:0000256" key="2">
    <source>
        <dbReference type="ARBA" id="ARBA00012180"/>
    </source>
</evidence>
<dbReference type="PANTHER" id="PTHR37984:SF5">
    <property type="entry name" value="PROTEIN NYNRIN-LIKE"/>
    <property type="match status" value="1"/>
</dbReference>
<feature type="domain" description="SCAN box" evidence="16">
    <location>
        <begin position="223"/>
        <end position="298"/>
    </location>
</feature>
<dbReference type="Gene3D" id="1.10.340.70">
    <property type="match status" value="1"/>
</dbReference>
<proteinExistence type="inferred from homology"/>
<keyword evidence="8" id="KW-0255">Endonuclease</keyword>
<reference evidence="19" key="3">
    <citation type="submission" date="2025-09" db="UniProtKB">
        <authorList>
            <consortium name="Ensembl"/>
        </authorList>
    </citation>
    <scope>IDENTIFICATION</scope>
</reference>
<dbReference type="GO" id="GO:0003964">
    <property type="term" value="F:RNA-directed DNA polymerase activity"/>
    <property type="evidence" value="ECO:0007669"/>
    <property type="project" value="UniProtKB-KW"/>
</dbReference>
<dbReference type="GO" id="GO:0004523">
    <property type="term" value="F:RNA-DNA hybrid ribonuclease activity"/>
    <property type="evidence" value="ECO:0007669"/>
    <property type="project" value="UniProtKB-EC"/>
</dbReference>
<dbReference type="Pfam" id="PF17917">
    <property type="entry name" value="RT_RNaseH"/>
    <property type="match status" value="1"/>
</dbReference>
<feature type="domain" description="Reverse transcriptase" evidence="17">
    <location>
        <begin position="1078"/>
        <end position="1256"/>
    </location>
</feature>
<dbReference type="Pfam" id="PF00665">
    <property type="entry name" value="rve"/>
    <property type="match status" value="1"/>
</dbReference>
<dbReference type="CDD" id="cd01647">
    <property type="entry name" value="RT_LTR"/>
    <property type="match status" value="1"/>
</dbReference>
<evidence type="ECO:0000256" key="11">
    <source>
        <dbReference type="ARBA" id="ARBA00039658"/>
    </source>
</evidence>
<evidence type="ECO:0000259" key="16">
    <source>
        <dbReference type="PROSITE" id="PS50804"/>
    </source>
</evidence>
<keyword evidence="12" id="KW-0862">Zinc</keyword>
<feature type="region of interest" description="Disordered" evidence="13">
    <location>
        <begin position="116"/>
        <end position="141"/>
    </location>
</feature>
<dbReference type="PROSITE" id="PS50804">
    <property type="entry name" value="SCAN_BOX"/>
    <property type="match status" value="1"/>
</dbReference>
<dbReference type="SUPFAM" id="SSF47353">
    <property type="entry name" value="Retrovirus capsid dimerization domain-like"/>
    <property type="match status" value="1"/>
</dbReference>
<feature type="region of interest" description="Disordered" evidence="13">
    <location>
        <begin position="322"/>
        <end position="348"/>
    </location>
</feature>
<keyword evidence="12" id="KW-0479">Metal-binding</keyword>
<dbReference type="PROSITE" id="PS50994">
    <property type="entry name" value="INTEGRASE"/>
    <property type="match status" value="1"/>
</dbReference>
<dbReference type="InterPro" id="IPR054465">
    <property type="entry name" value="Integrase_p58-like_C"/>
</dbReference>
<evidence type="ECO:0000256" key="3">
    <source>
        <dbReference type="ARBA" id="ARBA00012493"/>
    </source>
</evidence>
<dbReference type="FunFam" id="3.10.20.370:FF:000001">
    <property type="entry name" value="Retrovirus-related Pol polyprotein from transposon 17.6-like protein"/>
    <property type="match status" value="1"/>
</dbReference>
<dbReference type="SUPFAM" id="SSF53098">
    <property type="entry name" value="Ribonuclease H-like"/>
    <property type="match status" value="1"/>
</dbReference>
<dbReference type="InterPro" id="IPR003309">
    <property type="entry name" value="SCAN_dom"/>
</dbReference>
<dbReference type="InterPro" id="IPR001878">
    <property type="entry name" value="Znf_CCHC"/>
</dbReference>
<dbReference type="InterPro" id="IPR043502">
    <property type="entry name" value="DNA/RNA_pol_sf"/>
</dbReference>
<dbReference type="CDD" id="cd00303">
    <property type="entry name" value="retropepsin_like"/>
    <property type="match status" value="1"/>
</dbReference>
<comment type="similarity">
    <text evidence="1">Belongs to the beta type-B retroviral polymerase family. HERV class-II K(HML-2) pol subfamily.</text>
</comment>
<dbReference type="InterPro" id="IPR001995">
    <property type="entry name" value="Peptidase_A2_cat"/>
</dbReference>
<reference evidence="19" key="1">
    <citation type="submission" date="2014-08" db="EMBL/GenBank/DDBJ databases">
        <authorList>
            <person name="Senf B."/>
            <person name="Petzold A."/>
            <person name="Downie B.R."/>
            <person name="Koch P."/>
            <person name="Platzer M."/>
        </authorList>
    </citation>
    <scope>NUCLEOTIDE SEQUENCE [LARGE SCALE GENOMIC DNA]</scope>
    <source>
        <strain evidence="19">GRZ</strain>
    </source>
</reference>
<dbReference type="FunFam" id="3.30.70.270:FF:000020">
    <property type="entry name" value="Transposon Tf2-6 polyprotein-like Protein"/>
    <property type="match status" value="1"/>
</dbReference>
<dbReference type="FunFam" id="1.10.340.70:FF:000001">
    <property type="entry name" value="Retrovirus-related Pol polyprotein from transposon gypsy-like Protein"/>
    <property type="match status" value="1"/>
</dbReference>
<dbReference type="GO" id="GO:0015074">
    <property type="term" value="P:DNA integration"/>
    <property type="evidence" value="ECO:0007669"/>
    <property type="project" value="InterPro"/>
</dbReference>
<dbReference type="InterPro" id="IPR041588">
    <property type="entry name" value="Integrase_H2C2"/>
</dbReference>
<dbReference type="InterPro" id="IPR012337">
    <property type="entry name" value="RNaseH-like_sf"/>
</dbReference>
<feature type="domain" description="Integrase catalytic" evidence="18">
    <location>
        <begin position="688"/>
        <end position="853"/>
    </location>
</feature>
<evidence type="ECO:0000256" key="10">
    <source>
        <dbReference type="ARBA" id="ARBA00022918"/>
    </source>
</evidence>
<dbReference type="InterPro" id="IPR038269">
    <property type="entry name" value="SCAN_sf"/>
</dbReference>
<dbReference type="InterPro" id="IPR043128">
    <property type="entry name" value="Rev_trsase/Diguanyl_cyclase"/>
</dbReference>
<dbReference type="SUPFAM" id="SSF50630">
    <property type="entry name" value="Acid proteases"/>
    <property type="match status" value="1"/>
</dbReference>
<dbReference type="Gene3D" id="2.40.70.10">
    <property type="entry name" value="Acid Proteases"/>
    <property type="match status" value="1"/>
</dbReference>
<keyword evidence="9" id="KW-0378">Hydrolase</keyword>
<evidence type="ECO:0000256" key="12">
    <source>
        <dbReference type="PROSITE-ProRule" id="PRU00047"/>
    </source>
</evidence>
<evidence type="ECO:0000256" key="13">
    <source>
        <dbReference type="SAM" id="MobiDB-lite"/>
    </source>
</evidence>
<evidence type="ECO:0000256" key="7">
    <source>
        <dbReference type="ARBA" id="ARBA00022722"/>
    </source>
</evidence>
<dbReference type="InterPro" id="IPR018061">
    <property type="entry name" value="Retropepsins"/>
</dbReference>
<dbReference type="GO" id="GO:0003676">
    <property type="term" value="F:nucleic acid binding"/>
    <property type="evidence" value="ECO:0007669"/>
    <property type="project" value="InterPro"/>
</dbReference>
<dbReference type="Pfam" id="PF02023">
    <property type="entry name" value="SCAN"/>
    <property type="match status" value="1"/>
</dbReference>
<dbReference type="FunFam" id="3.30.420.10:FF:000032">
    <property type="entry name" value="Retrovirus-related Pol polyprotein from transposon 297-like Protein"/>
    <property type="match status" value="1"/>
</dbReference>
<evidence type="ECO:0000256" key="6">
    <source>
        <dbReference type="ARBA" id="ARBA00022695"/>
    </source>
</evidence>
<keyword evidence="20" id="KW-1185">Reference proteome</keyword>
<keyword evidence="4" id="KW-0645">Protease</keyword>
<dbReference type="PROSITE" id="PS50158">
    <property type="entry name" value="ZF_CCHC"/>
    <property type="match status" value="1"/>
</dbReference>
<evidence type="ECO:0000313" key="20">
    <source>
        <dbReference type="Proteomes" id="UP000694548"/>
    </source>
</evidence>
<dbReference type="InterPro" id="IPR050951">
    <property type="entry name" value="Retrovirus_Pol_polyprotein"/>
</dbReference>
<dbReference type="Pfam" id="PF00078">
    <property type="entry name" value="RVT_1"/>
    <property type="match status" value="1"/>
</dbReference>
<dbReference type="Gene3D" id="3.10.10.10">
    <property type="entry name" value="HIV Type 1 Reverse Transcriptase, subunit A, domain 1"/>
    <property type="match status" value="1"/>
</dbReference>
<evidence type="ECO:0000259" key="15">
    <source>
        <dbReference type="PROSITE" id="PS50175"/>
    </source>
</evidence>
<dbReference type="SUPFAM" id="SSF56672">
    <property type="entry name" value="DNA/RNA polymerases"/>
    <property type="match status" value="1"/>
</dbReference>
<dbReference type="EC" id="2.7.7.49" evidence="3"/>
<evidence type="ECO:0000256" key="5">
    <source>
        <dbReference type="ARBA" id="ARBA00022679"/>
    </source>
</evidence>
<feature type="compositionally biased region" description="Basic residues" evidence="13">
    <location>
        <begin position="1"/>
        <end position="10"/>
    </location>
</feature>
<evidence type="ECO:0000256" key="8">
    <source>
        <dbReference type="ARBA" id="ARBA00022759"/>
    </source>
</evidence>
<evidence type="ECO:0000256" key="1">
    <source>
        <dbReference type="ARBA" id="ARBA00010879"/>
    </source>
</evidence>
<dbReference type="InterPro" id="IPR001584">
    <property type="entry name" value="Integrase_cat-core"/>
</dbReference>
<evidence type="ECO:0000313" key="19">
    <source>
        <dbReference type="Ensembl" id="ENSNFUP00015031023.1"/>
    </source>
</evidence>
<reference evidence="19" key="2">
    <citation type="submission" date="2025-08" db="UniProtKB">
        <authorList>
            <consortium name="Ensembl"/>
        </authorList>
    </citation>
    <scope>IDENTIFICATION</scope>
</reference>
<evidence type="ECO:0000259" key="14">
    <source>
        <dbReference type="PROSITE" id="PS50158"/>
    </source>
</evidence>
<keyword evidence="10" id="KW-0695">RNA-directed DNA polymerase</keyword>
<feature type="region of interest" description="Disordered" evidence="13">
    <location>
        <begin position="1"/>
        <end position="45"/>
    </location>
</feature>